<proteinExistence type="inferred from homology"/>
<dbReference type="InterPro" id="IPR017938">
    <property type="entry name" value="Riboflavin_synthase-like_b-brl"/>
</dbReference>
<dbReference type="InterPro" id="IPR039261">
    <property type="entry name" value="FNR_nucleotide-bd"/>
</dbReference>
<dbReference type="Gene3D" id="3.40.50.80">
    <property type="entry name" value="Nucleotide-binding domain of ferredoxin-NADP reductase (FNR) module"/>
    <property type="match status" value="1"/>
</dbReference>
<dbReference type="PANTHER" id="PTHR30157:SF0">
    <property type="entry name" value="NADPH-DEPENDENT FERRIC-CHELATE REDUCTASE"/>
    <property type="match status" value="1"/>
</dbReference>
<comment type="caution">
    <text evidence="3">The sequence shown here is derived from an EMBL/GenBank/DDBJ whole genome shotgun (WGS) entry which is preliminary data.</text>
</comment>
<dbReference type="InterPro" id="IPR039374">
    <property type="entry name" value="SIP_fam"/>
</dbReference>
<dbReference type="PANTHER" id="PTHR30157">
    <property type="entry name" value="FERRIC REDUCTASE, NADPH-DEPENDENT"/>
    <property type="match status" value="1"/>
</dbReference>
<dbReference type="FunFam" id="2.40.30.10:FF:000055">
    <property type="entry name" value="Siderophore-interacting family protein"/>
    <property type="match status" value="1"/>
</dbReference>
<dbReference type="InterPro" id="IPR007037">
    <property type="entry name" value="SIP_rossman_dom"/>
</dbReference>
<name>A0A4R3YWR7_9GAMM</name>
<evidence type="ECO:0000256" key="1">
    <source>
        <dbReference type="ARBA" id="ARBA00035644"/>
    </source>
</evidence>
<dbReference type="Pfam" id="PF08021">
    <property type="entry name" value="FAD_binding_9"/>
    <property type="match status" value="1"/>
</dbReference>
<evidence type="ECO:0000313" key="3">
    <source>
        <dbReference type="EMBL" id="TCV97587.1"/>
    </source>
</evidence>
<dbReference type="InterPro" id="IPR013113">
    <property type="entry name" value="SIP_FAD-bd"/>
</dbReference>
<dbReference type="CDD" id="cd06193">
    <property type="entry name" value="siderophore_interacting"/>
    <property type="match status" value="1"/>
</dbReference>
<evidence type="ECO:0000259" key="2">
    <source>
        <dbReference type="PROSITE" id="PS51384"/>
    </source>
</evidence>
<dbReference type="InterPro" id="IPR017927">
    <property type="entry name" value="FAD-bd_FR_type"/>
</dbReference>
<feature type="domain" description="FAD-binding FR-type" evidence="2">
    <location>
        <begin position="18"/>
        <end position="141"/>
    </location>
</feature>
<dbReference type="EMBL" id="SMCS01000001">
    <property type="protein sequence ID" value="TCV97587.1"/>
    <property type="molecule type" value="Genomic_DNA"/>
</dbReference>
<dbReference type="OrthoDB" id="9814826at2"/>
<protein>
    <submittedName>
        <fullName evidence="3">NADPH-dependent ferric siderophore reductase</fullName>
    </submittedName>
</protein>
<dbReference type="PROSITE" id="PS51384">
    <property type="entry name" value="FAD_FR"/>
    <property type="match status" value="1"/>
</dbReference>
<comment type="similarity">
    <text evidence="1">Belongs to the SIP oxidoreductase family.</text>
</comment>
<dbReference type="GO" id="GO:0016491">
    <property type="term" value="F:oxidoreductase activity"/>
    <property type="evidence" value="ECO:0007669"/>
    <property type="project" value="InterPro"/>
</dbReference>
<evidence type="ECO:0000313" key="4">
    <source>
        <dbReference type="Proteomes" id="UP000295645"/>
    </source>
</evidence>
<organism evidence="3 4">
    <name type="scientific">Luteibacter rhizovicinus</name>
    <dbReference type="NCBI Taxonomy" id="242606"/>
    <lineage>
        <taxon>Bacteria</taxon>
        <taxon>Pseudomonadati</taxon>
        <taxon>Pseudomonadota</taxon>
        <taxon>Gammaproteobacteria</taxon>
        <taxon>Lysobacterales</taxon>
        <taxon>Rhodanobacteraceae</taxon>
        <taxon>Luteibacter</taxon>
    </lineage>
</organism>
<reference evidence="3 4" key="1">
    <citation type="submission" date="2019-03" db="EMBL/GenBank/DDBJ databases">
        <title>Above-ground endophytic microbial communities from plants in different locations in the United States.</title>
        <authorList>
            <person name="Frank C."/>
        </authorList>
    </citation>
    <scope>NUCLEOTIDE SEQUENCE [LARGE SCALE GENOMIC DNA]</scope>
    <source>
        <strain evidence="3 4">LP_13_YM</strain>
    </source>
</reference>
<dbReference type="AlphaFoldDB" id="A0A4R3YWR7"/>
<gene>
    <name evidence="3" type="ORF">EC912_101604</name>
</gene>
<accession>A0A4R3YWR7</accession>
<sequence>MGEESVALHASTRVRHPIRMRRLTVKRVKRLTPHMLRITLEGADLAGFVSAAPDDHVKLFFPVADGSLNPPVFTPDGPVYPEGVEPSPSRDYTPRRYHEAAGELDIDFVLHGEGPASSWAEQAKPGDLLGVGGPRGSLIVASDFDTYVMVGDETALPAIGRWLETLPASAQAIVLAEIADAAERQTFTSAASVETMWIDRSGASASIEAVLHALPTPAGDTFWWVATESKRARALRQHLVEERGVDKDWVKATGYWKLDSSED</sequence>
<dbReference type="Proteomes" id="UP000295645">
    <property type="component" value="Unassembled WGS sequence"/>
</dbReference>
<keyword evidence="4" id="KW-1185">Reference proteome</keyword>
<dbReference type="RefSeq" id="WP_132141635.1">
    <property type="nucleotide sequence ID" value="NZ_SMCS01000001.1"/>
</dbReference>
<dbReference type="SUPFAM" id="SSF63380">
    <property type="entry name" value="Riboflavin synthase domain-like"/>
    <property type="match status" value="1"/>
</dbReference>
<dbReference type="Pfam" id="PF04954">
    <property type="entry name" value="SIP"/>
    <property type="match status" value="1"/>
</dbReference>
<dbReference type="Gene3D" id="2.40.30.10">
    <property type="entry name" value="Translation factors"/>
    <property type="match status" value="1"/>
</dbReference>